<evidence type="ECO:0000256" key="19">
    <source>
        <dbReference type="ARBA" id="ARBA00044678"/>
    </source>
</evidence>
<keyword evidence="15" id="KW-0234">DNA repair</keyword>
<evidence type="ECO:0000256" key="10">
    <source>
        <dbReference type="ARBA" id="ARBA00022705"/>
    </source>
</evidence>
<dbReference type="CDD" id="cd00141">
    <property type="entry name" value="NT_POLXc"/>
    <property type="match status" value="1"/>
</dbReference>
<feature type="domain" description="Helix-hairpin-helix DNA-binding motif class 1" evidence="22">
    <location>
        <begin position="129"/>
        <end position="148"/>
    </location>
</feature>
<keyword evidence="8" id="KW-0808">Transferase</keyword>
<evidence type="ECO:0000256" key="8">
    <source>
        <dbReference type="ARBA" id="ARBA00022679"/>
    </source>
</evidence>
<dbReference type="InterPro" id="IPR022312">
    <property type="entry name" value="DNA_pol_X"/>
</dbReference>
<evidence type="ECO:0000256" key="1">
    <source>
        <dbReference type="ARBA" id="ARBA00001946"/>
    </source>
</evidence>
<dbReference type="InterPro" id="IPR037160">
    <property type="entry name" value="DNA_Pol_thumb_sf"/>
</dbReference>
<dbReference type="InterPro" id="IPR010996">
    <property type="entry name" value="HHH_MUS81"/>
</dbReference>
<evidence type="ECO:0000313" key="26">
    <source>
        <dbReference type="Proteomes" id="UP000525298"/>
    </source>
</evidence>
<dbReference type="Pfam" id="PF14791">
    <property type="entry name" value="DNA_pol_B_thumb"/>
    <property type="match status" value="1"/>
</dbReference>
<evidence type="ECO:0000256" key="16">
    <source>
        <dbReference type="ARBA" id="ARBA00035717"/>
    </source>
</evidence>
<comment type="caution">
    <text evidence="25">The sequence shown here is derived from an EMBL/GenBank/DDBJ whole genome shotgun (WGS) entry which is preliminary data.</text>
</comment>
<dbReference type="SMART" id="SM00481">
    <property type="entry name" value="POLIIIAc"/>
    <property type="match status" value="1"/>
</dbReference>
<keyword evidence="26" id="KW-1185">Reference proteome</keyword>
<keyword evidence="14" id="KW-0915">Sodium</keyword>
<comment type="catalytic activity">
    <reaction evidence="21">
        <text>DNA(n) + a 2'-deoxyribonucleoside 5'-triphosphate = DNA(n+1) + diphosphate</text>
        <dbReference type="Rhea" id="RHEA:22508"/>
        <dbReference type="Rhea" id="RHEA-COMP:17339"/>
        <dbReference type="Rhea" id="RHEA-COMP:17340"/>
        <dbReference type="ChEBI" id="CHEBI:33019"/>
        <dbReference type="ChEBI" id="CHEBI:61560"/>
        <dbReference type="ChEBI" id="CHEBI:173112"/>
        <dbReference type="EC" id="2.7.7.7"/>
    </reaction>
</comment>
<dbReference type="Gene3D" id="1.10.150.20">
    <property type="entry name" value="5' to 3' exonuclease, C-terminal subdomain"/>
    <property type="match status" value="1"/>
</dbReference>
<dbReference type="GO" id="GO:0003887">
    <property type="term" value="F:DNA-directed DNA polymerase activity"/>
    <property type="evidence" value="ECO:0007669"/>
    <property type="project" value="UniProtKB-KW"/>
</dbReference>
<sequence length="576" mass="64583">MFLQNNEIRDLLNQVADLLEIRDDNPFRVRAYREAARVIEQMTEPVASLVKANKDLSQYRGIGRDLAAKIREIVETGGLEQLRRLRQELPVSLLDLMQVPSLGPKKTAQLYKHLGVASLEDLERAARRGQIADLSGFGEKSQQHIIESLGRVKKSGEKRLLWSDAAVHARALEEYLMDIEGVRRVRVAGSFRRGEETVGDLDVLVTCGRDREKDVMEAFVSFEGVKNILSHGKTKSSVILRPGLQVDLRIVAQVSYGAALHYFTGSRAHNIAVRKLAQDKGYKINEYGVYQGEKRVAGKTEKEVYASVGLTYIPPELRENMGEIQAAADNRLPALLKRSDIRGDLHCHTRRTDGHGSLEEMAHGAIAMGYQYLAVTEHSQKVAMAGGLNEKQVLQYMKKIDAINEKFSGFRLLKGMEVDILADGRLDLADSVLAQLDLVVCSVHYQQRMDEKKQTERIIRAMDNPYCHILGHPTARLINTRDPMEIDLEKIILAAKDRGVILELNAQPDRLDLPSSYCKMAAESGVRIAVSTDAHSVENLELMENGIAAARRGWLTRNDVVNTRSLSELLRLLRRP</sequence>
<dbReference type="Pfam" id="PF14792">
    <property type="entry name" value="DNA_pol_B_palm"/>
    <property type="match status" value="1"/>
</dbReference>
<dbReference type="GO" id="GO:0042578">
    <property type="term" value="F:phosphoric ester hydrolase activity"/>
    <property type="evidence" value="ECO:0007669"/>
    <property type="project" value="TreeGrafter"/>
</dbReference>
<gene>
    <name evidence="25" type="ORF">HNR65_001937</name>
</gene>
<evidence type="ECO:0000256" key="13">
    <source>
        <dbReference type="ARBA" id="ARBA00022932"/>
    </source>
</evidence>
<comment type="catalytic activity">
    <reaction evidence="18">
        <text>2'-deoxyribonucleotide-(2'-deoxyribose 5'-phosphate)-2'-deoxyribonucleotide-DNA = a 3'-end 2'-deoxyribonucleotide-(2,3-dehydro-2,3-deoxyribose 5'-phosphate)-DNA + a 5'-end 5'-phospho-2'-deoxyribonucleoside-DNA + H(+)</text>
        <dbReference type="Rhea" id="RHEA:66592"/>
        <dbReference type="Rhea" id="RHEA-COMP:13180"/>
        <dbReference type="Rhea" id="RHEA-COMP:16897"/>
        <dbReference type="Rhea" id="RHEA-COMP:17067"/>
        <dbReference type="ChEBI" id="CHEBI:15378"/>
        <dbReference type="ChEBI" id="CHEBI:136412"/>
        <dbReference type="ChEBI" id="CHEBI:157695"/>
        <dbReference type="ChEBI" id="CHEBI:167181"/>
        <dbReference type="EC" id="4.2.99.18"/>
    </reaction>
</comment>
<evidence type="ECO:0000256" key="15">
    <source>
        <dbReference type="ARBA" id="ARBA00023204"/>
    </source>
</evidence>
<keyword evidence="13" id="KW-0239">DNA-directed DNA polymerase</keyword>
<dbReference type="Gene3D" id="3.30.210.10">
    <property type="entry name" value="DNA polymerase, thumb domain"/>
    <property type="match status" value="1"/>
</dbReference>
<evidence type="ECO:0000256" key="2">
    <source>
        <dbReference type="ARBA" id="ARBA00004496"/>
    </source>
</evidence>
<dbReference type="InterPro" id="IPR003141">
    <property type="entry name" value="Pol/His_phosphatase_N"/>
</dbReference>
<keyword evidence="12" id="KW-0832">Ubl conjugation</keyword>
<comment type="catalytic activity">
    <reaction evidence="19">
        <text>a 5'-end 2'-deoxyribose-2'-deoxyribonucleotide-DNA = (2E,4S)-4-hydroxypenten-2-al-5-phosphate + a 5'-end 5'-phospho-2'-deoxyribonucleoside-DNA + H(+)</text>
        <dbReference type="Rhea" id="RHEA:76255"/>
        <dbReference type="Rhea" id="RHEA-COMP:13180"/>
        <dbReference type="Rhea" id="RHEA-COMP:18657"/>
        <dbReference type="ChEBI" id="CHEBI:15378"/>
        <dbReference type="ChEBI" id="CHEBI:136412"/>
        <dbReference type="ChEBI" id="CHEBI:195194"/>
        <dbReference type="ChEBI" id="CHEBI:195195"/>
    </reaction>
</comment>
<dbReference type="InterPro" id="IPR043519">
    <property type="entry name" value="NT_sf"/>
</dbReference>
<evidence type="ECO:0000256" key="11">
    <source>
        <dbReference type="ARBA" id="ARBA00022763"/>
    </source>
</evidence>
<dbReference type="CDD" id="cd07436">
    <property type="entry name" value="PHP_PolX"/>
    <property type="match status" value="1"/>
</dbReference>
<dbReference type="InterPro" id="IPR022311">
    <property type="entry name" value="PolX-like"/>
</dbReference>
<evidence type="ECO:0000256" key="6">
    <source>
        <dbReference type="ARBA" id="ARBA00022481"/>
    </source>
</evidence>
<dbReference type="InterPro" id="IPR004013">
    <property type="entry name" value="PHP_dom"/>
</dbReference>
<feature type="domain" description="Helix-hairpin-helix DNA-binding motif class 1" evidence="22">
    <location>
        <begin position="54"/>
        <end position="73"/>
    </location>
</feature>
<dbReference type="InterPro" id="IPR050243">
    <property type="entry name" value="PHP_phosphatase"/>
</dbReference>
<protein>
    <recommendedName>
        <fullName evidence="5">DNA polymerase beta</fullName>
        <ecNumber evidence="3">2.7.7.7</ecNumber>
        <ecNumber evidence="4">4.2.99.18</ecNumber>
    </recommendedName>
    <alternativeName>
        <fullName evidence="16">5'-deoxyribose-phosphate lyase</fullName>
    </alternativeName>
    <alternativeName>
        <fullName evidence="17">AP lyase</fullName>
    </alternativeName>
</protein>
<accession>A0A7W0C9E3</accession>
<dbReference type="Gene3D" id="1.10.150.110">
    <property type="entry name" value="DNA polymerase beta, N-terminal domain-like"/>
    <property type="match status" value="1"/>
</dbReference>
<feature type="domain" description="DNA-directed DNA polymerase X" evidence="24">
    <location>
        <begin position="3"/>
        <end position="319"/>
    </location>
</feature>
<dbReference type="Gene3D" id="3.20.20.140">
    <property type="entry name" value="Metal-dependent hydrolases"/>
    <property type="match status" value="1"/>
</dbReference>
<evidence type="ECO:0000256" key="20">
    <source>
        <dbReference type="ARBA" id="ARBA00045548"/>
    </source>
</evidence>
<evidence type="ECO:0000256" key="18">
    <source>
        <dbReference type="ARBA" id="ARBA00044632"/>
    </source>
</evidence>
<dbReference type="PANTHER" id="PTHR36928">
    <property type="entry name" value="PHOSPHATASE YCDX-RELATED"/>
    <property type="match status" value="1"/>
</dbReference>
<keyword evidence="9" id="KW-0548">Nucleotidyltransferase</keyword>
<dbReference type="SUPFAM" id="SSF89550">
    <property type="entry name" value="PHP domain-like"/>
    <property type="match status" value="1"/>
</dbReference>
<dbReference type="SUPFAM" id="SSF47802">
    <property type="entry name" value="DNA polymerase beta, N-terminal domain-like"/>
    <property type="match status" value="1"/>
</dbReference>
<dbReference type="PANTHER" id="PTHR36928:SF1">
    <property type="entry name" value="PHOSPHATASE YCDX-RELATED"/>
    <property type="match status" value="1"/>
</dbReference>
<dbReference type="EC" id="2.7.7.7" evidence="3"/>
<dbReference type="NCBIfam" id="NF006375">
    <property type="entry name" value="PRK08609.1"/>
    <property type="match status" value="1"/>
</dbReference>
<evidence type="ECO:0000256" key="12">
    <source>
        <dbReference type="ARBA" id="ARBA00022843"/>
    </source>
</evidence>
<feature type="domain" description="Helix-hairpin-helix DNA-binding motif class 1" evidence="22">
    <location>
        <begin position="94"/>
        <end position="113"/>
    </location>
</feature>
<dbReference type="PIRSF" id="PIRSF005047">
    <property type="entry name" value="UCP005047_YshC"/>
    <property type="match status" value="1"/>
</dbReference>
<dbReference type="GO" id="GO:0003677">
    <property type="term" value="F:DNA binding"/>
    <property type="evidence" value="ECO:0007669"/>
    <property type="project" value="InterPro"/>
</dbReference>
<dbReference type="AlphaFoldDB" id="A0A7W0C9E3"/>
<keyword evidence="6" id="KW-0488">Methylation</keyword>
<evidence type="ECO:0000256" key="21">
    <source>
        <dbReference type="ARBA" id="ARBA00049244"/>
    </source>
</evidence>
<evidence type="ECO:0000259" key="22">
    <source>
        <dbReference type="SMART" id="SM00278"/>
    </source>
</evidence>
<dbReference type="InterPro" id="IPR047967">
    <property type="entry name" value="PolX_PHP"/>
</dbReference>
<dbReference type="EC" id="4.2.99.18" evidence="4"/>
<evidence type="ECO:0000256" key="4">
    <source>
        <dbReference type="ARBA" id="ARBA00012720"/>
    </source>
</evidence>
<dbReference type="GO" id="GO:0008270">
    <property type="term" value="F:zinc ion binding"/>
    <property type="evidence" value="ECO:0007669"/>
    <property type="project" value="TreeGrafter"/>
</dbReference>
<evidence type="ECO:0000256" key="5">
    <source>
        <dbReference type="ARBA" id="ARBA00020020"/>
    </source>
</evidence>
<dbReference type="InterPro" id="IPR028207">
    <property type="entry name" value="DNA_pol_B_palm_palm"/>
</dbReference>
<comment type="function">
    <text evidence="20">Repair polymerase that plays a key role in base-excision repair. During this process, the damaged base is excised by specific DNA glycosylases, the DNA backbone is nicked at the abasic site by an apurinic/apyrimidic (AP) endonuclease, and POLB removes 5'-deoxyribose-phosphate from the preincised AP site acting as a 5'-deoxyribose-phosphate lyase (5'-dRP lyase); through its DNA polymerase activity, it adds one nucleotide to the 3' end of the arising single-nucleotide gap. Conducts 'gap-filling' DNA synthesis in a stepwise distributive fashion rather than in a processive fashion as for other DNA polymerases. It is also able to cleave sugar-phosphate bonds 3' to an intact AP site, acting as an AP lyase.</text>
</comment>
<evidence type="ECO:0000256" key="3">
    <source>
        <dbReference type="ARBA" id="ARBA00012417"/>
    </source>
</evidence>
<evidence type="ECO:0000259" key="24">
    <source>
        <dbReference type="SMART" id="SM00483"/>
    </source>
</evidence>
<reference evidence="25 26" key="1">
    <citation type="submission" date="2020-07" db="EMBL/GenBank/DDBJ databases">
        <title>Genomic Encyclopedia of Type Strains, Phase IV (KMG-IV): sequencing the most valuable type-strain genomes for metagenomic binning, comparative biology and taxonomic classification.</title>
        <authorList>
            <person name="Goeker M."/>
        </authorList>
    </citation>
    <scope>NUCLEOTIDE SEQUENCE [LARGE SCALE GENOMIC DNA]</scope>
    <source>
        <strain evidence="25 26">DSM 17721</strain>
    </source>
</reference>
<dbReference type="InterPro" id="IPR002054">
    <property type="entry name" value="DNA-dir_DNA_pol_X"/>
</dbReference>
<dbReference type="InterPro" id="IPR027421">
    <property type="entry name" value="DNA_pol_lamdba_lyase_dom_sf"/>
</dbReference>
<dbReference type="GO" id="GO:0006281">
    <property type="term" value="P:DNA repair"/>
    <property type="evidence" value="ECO:0007669"/>
    <property type="project" value="UniProtKB-KW"/>
</dbReference>
<dbReference type="InterPro" id="IPR002008">
    <property type="entry name" value="DNA_pol_X_beta-like"/>
</dbReference>
<dbReference type="Pfam" id="PF02811">
    <property type="entry name" value="PHP"/>
    <property type="match status" value="1"/>
</dbReference>
<dbReference type="Gene3D" id="3.30.460.10">
    <property type="entry name" value="Beta Polymerase, domain 2"/>
    <property type="match status" value="1"/>
</dbReference>
<organism evidence="25 26">
    <name type="scientific">Desulfosalsimonas propionicica</name>
    <dbReference type="NCBI Taxonomy" id="332175"/>
    <lineage>
        <taxon>Bacteria</taxon>
        <taxon>Pseudomonadati</taxon>
        <taxon>Thermodesulfobacteriota</taxon>
        <taxon>Desulfobacteria</taxon>
        <taxon>Desulfobacterales</taxon>
        <taxon>Desulfosalsimonadaceae</taxon>
        <taxon>Desulfosalsimonas</taxon>
    </lineage>
</organism>
<dbReference type="RefSeq" id="WP_181551253.1">
    <property type="nucleotide sequence ID" value="NZ_JACDUS010000004.1"/>
</dbReference>
<evidence type="ECO:0000259" key="23">
    <source>
        <dbReference type="SMART" id="SM00481"/>
    </source>
</evidence>
<proteinExistence type="predicted"/>
<dbReference type="InterPro" id="IPR029398">
    <property type="entry name" value="PolB_thumb"/>
</dbReference>
<dbReference type="PRINTS" id="PR00870">
    <property type="entry name" value="DNAPOLXBETA"/>
</dbReference>
<dbReference type="SUPFAM" id="SSF81301">
    <property type="entry name" value="Nucleotidyltransferase"/>
    <property type="match status" value="1"/>
</dbReference>
<dbReference type="SUPFAM" id="SSF158702">
    <property type="entry name" value="Sec63 N-terminal domain-like"/>
    <property type="match status" value="1"/>
</dbReference>
<dbReference type="Pfam" id="PF14520">
    <property type="entry name" value="HHH_5"/>
    <property type="match status" value="1"/>
</dbReference>
<dbReference type="PRINTS" id="PR00869">
    <property type="entry name" value="DNAPOLX"/>
</dbReference>
<dbReference type="Proteomes" id="UP000525298">
    <property type="component" value="Unassembled WGS sequence"/>
</dbReference>
<comment type="cofactor">
    <cofactor evidence="1">
        <name>Mg(2+)</name>
        <dbReference type="ChEBI" id="CHEBI:18420"/>
    </cofactor>
</comment>
<feature type="domain" description="Polymerase/histidinol phosphatase N-terminal" evidence="23">
    <location>
        <begin position="343"/>
        <end position="422"/>
    </location>
</feature>
<keyword evidence="11" id="KW-0227">DNA damage</keyword>
<dbReference type="EMBL" id="JACDUS010000004">
    <property type="protein sequence ID" value="MBA2881610.1"/>
    <property type="molecule type" value="Genomic_DNA"/>
</dbReference>
<evidence type="ECO:0000256" key="7">
    <source>
        <dbReference type="ARBA" id="ARBA00022634"/>
    </source>
</evidence>
<evidence type="ECO:0000256" key="17">
    <source>
        <dbReference type="ARBA" id="ARBA00035726"/>
    </source>
</evidence>
<evidence type="ECO:0000313" key="25">
    <source>
        <dbReference type="EMBL" id="MBA2881610.1"/>
    </source>
</evidence>
<dbReference type="SMART" id="SM00483">
    <property type="entry name" value="POLXc"/>
    <property type="match status" value="1"/>
</dbReference>
<name>A0A7W0C9E3_9BACT</name>
<dbReference type="InterPro" id="IPR016195">
    <property type="entry name" value="Pol/histidinol_Pase-like"/>
</dbReference>
<dbReference type="InterPro" id="IPR003583">
    <property type="entry name" value="Hlx-hairpin-Hlx_DNA-bd_motif"/>
</dbReference>
<dbReference type="GO" id="GO:0140078">
    <property type="term" value="F:class I DNA-(apurinic or apyrimidinic site) endonuclease activity"/>
    <property type="evidence" value="ECO:0007669"/>
    <property type="project" value="UniProtKB-EC"/>
</dbReference>
<evidence type="ECO:0000256" key="9">
    <source>
        <dbReference type="ARBA" id="ARBA00022695"/>
    </source>
</evidence>
<dbReference type="SMART" id="SM00278">
    <property type="entry name" value="HhH1"/>
    <property type="match status" value="3"/>
</dbReference>
<dbReference type="Pfam" id="PF14716">
    <property type="entry name" value="HHH_8"/>
    <property type="match status" value="1"/>
</dbReference>
<comment type="subcellular location">
    <subcellularLocation>
        <location evidence="2">Cytoplasm</location>
    </subcellularLocation>
</comment>
<dbReference type="GO" id="GO:0005829">
    <property type="term" value="C:cytosol"/>
    <property type="evidence" value="ECO:0007669"/>
    <property type="project" value="TreeGrafter"/>
</dbReference>
<evidence type="ECO:0000256" key="14">
    <source>
        <dbReference type="ARBA" id="ARBA00023053"/>
    </source>
</evidence>
<keyword evidence="7" id="KW-0237">DNA synthesis</keyword>
<keyword evidence="10" id="KW-0235">DNA replication</keyword>